<accession>A0A1N7LZF5</accession>
<dbReference type="SUPFAM" id="SSF48498">
    <property type="entry name" value="Tetracyclin repressor-like, C-terminal domain"/>
    <property type="match status" value="1"/>
</dbReference>
<proteinExistence type="predicted"/>
<dbReference type="InterPro" id="IPR001647">
    <property type="entry name" value="HTH_TetR"/>
</dbReference>
<evidence type="ECO:0000256" key="1">
    <source>
        <dbReference type="ARBA" id="ARBA00023125"/>
    </source>
</evidence>
<feature type="domain" description="HTH tetR-type" evidence="3">
    <location>
        <begin position="6"/>
        <end position="66"/>
    </location>
</feature>
<dbReference type="OrthoDB" id="9809994at2"/>
<protein>
    <submittedName>
        <fullName evidence="4">Transcriptional regulator, TetR family</fullName>
    </submittedName>
</protein>
<feature type="DNA-binding region" description="H-T-H motif" evidence="2">
    <location>
        <begin position="29"/>
        <end position="48"/>
    </location>
</feature>
<dbReference type="InterPro" id="IPR009057">
    <property type="entry name" value="Homeodomain-like_sf"/>
</dbReference>
<dbReference type="InterPro" id="IPR013570">
    <property type="entry name" value="Tscrpt_reg_YsiA_C"/>
</dbReference>
<dbReference type="EMBL" id="FTOD01000005">
    <property type="protein sequence ID" value="SIS79216.1"/>
    <property type="molecule type" value="Genomic_DNA"/>
</dbReference>
<evidence type="ECO:0000313" key="5">
    <source>
        <dbReference type="Proteomes" id="UP000186795"/>
    </source>
</evidence>
<dbReference type="AlphaFoldDB" id="A0A1N7LZF5"/>
<dbReference type="InterPro" id="IPR036271">
    <property type="entry name" value="Tet_transcr_reg_TetR-rel_C_sf"/>
</dbReference>
<keyword evidence="5" id="KW-1185">Reference proteome</keyword>
<dbReference type="PANTHER" id="PTHR30055">
    <property type="entry name" value="HTH-TYPE TRANSCRIPTIONAL REGULATOR RUTR"/>
    <property type="match status" value="1"/>
</dbReference>
<evidence type="ECO:0000259" key="3">
    <source>
        <dbReference type="PROSITE" id="PS50977"/>
    </source>
</evidence>
<dbReference type="Proteomes" id="UP000186795">
    <property type="component" value="Unassembled WGS sequence"/>
</dbReference>
<reference evidence="5" key="1">
    <citation type="submission" date="2017-01" db="EMBL/GenBank/DDBJ databases">
        <authorList>
            <person name="Varghese N."/>
            <person name="Submissions S."/>
        </authorList>
    </citation>
    <scope>NUCLEOTIDE SEQUENCE [LARGE SCALE GENOMIC DNA]</scope>
    <source>
        <strain evidence="5">DSM 45196</strain>
    </source>
</reference>
<dbReference type="RefSeq" id="WP_040387810.1">
    <property type="nucleotide sequence ID" value="NZ_CP048103.1"/>
</dbReference>
<gene>
    <name evidence="4" type="ORF">SAMN05421790_10595</name>
</gene>
<dbReference type="Pfam" id="PF08359">
    <property type="entry name" value="TetR_C_4"/>
    <property type="match status" value="1"/>
</dbReference>
<dbReference type="InterPro" id="IPR050109">
    <property type="entry name" value="HTH-type_TetR-like_transc_reg"/>
</dbReference>
<name>A0A1N7LZF5_9BACL</name>
<dbReference type="GO" id="GO:0003700">
    <property type="term" value="F:DNA-binding transcription factor activity"/>
    <property type="evidence" value="ECO:0007669"/>
    <property type="project" value="TreeGrafter"/>
</dbReference>
<evidence type="ECO:0000313" key="4">
    <source>
        <dbReference type="EMBL" id="SIS79216.1"/>
    </source>
</evidence>
<dbReference type="PANTHER" id="PTHR30055:SF195">
    <property type="entry name" value="FATTY ACID METABOLISM REGULATOR PROTEIN"/>
    <property type="match status" value="1"/>
</dbReference>
<evidence type="ECO:0000256" key="2">
    <source>
        <dbReference type="PROSITE-ProRule" id="PRU00335"/>
    </source>
</evidence>
<dbReference type="SUPFAM" id="SSF46689">
    <property type="entry name" value="Homeodomain-like"/>
    <property type="match status" value="1"/>
</dbReference>
<organism evidence="4 5">
    <name type="scientific">Kroppenstedtia eburnea</name>
    <dbReference type="NCBI Taxonomy" id="714067"/>
    <lineage>
        <taxon>Bacteria</taxon>
        <taxon>Bacillati</taxon>
        <taxon>Bacillota</taxon>
        <taxon>Bacilli</taxon>
        <taxon>Bacillales</taxon>
        <taxon>Thermoactinomycetaceae</taxon>
        <taxon>Kroppenstedtia</taxon>
    </lineage>
</organism>
<keyword evidence="1 2" id="KW-0238">DNA-binding</keyword>
<sequence length="194" mass="22164">MAKRTGEKYEAIIDAAVRVIAEFGYHQAQVSKIAREAKVADGTIYLYFDNKDDVLISLFNEKMGAFISDMEQALSEVPSPVDQLRQLIYLHFAYLGSDKQLAIVTQIELRQSNPVVRKEIGLILKRYLAVIDRVLQSGVEHGLFREDFDIRIARKMIFGTIDETVSSWIMDDFKYDLMDQVDPLHQLFLQGIGS</sequence>
<dbReference type="GO" id="GO:0000976">
    <property type="term" value="F:transcription cis-regulatory region binding"/>
    <property type="evidence" value="ECO:0007669"/>
    <property type="project" value="TreeGrafter"/>
</dbReference>
<dbReference type="PRINTS" id="PR00455">
    <property type="entry name" value="HTHTETR"/>
</dbReference>
<dbReference type="Pfam" id="PF00440">
    <property type="entry name" value="TetR_N"/>
    <property type="match status" value="1"/>
</dbReference>
<dbReference type="PROSITE" id="PS50977">
    <property type="entry name" value="HTH_TETR_2"/>
    <property type="match status" value="1"/>
</dbReference>
<dbReference type="Gene3D" id="1.10.10.60">
    <property type="entry name" value="Homeodomain-like"/>
    <property type="match status" value="1"/>
</dbReference>
<dbReference type="Gene3D" id="1.10.357.10">
    <property type="entry name" value="Tetracycline Repressor, domain 2"/>
    <property type="match status" value="1"/>
</dbReference>